<feature type="transmembrane region" description="Helical" evidence="1">
    <location>
        <begin position="219"/>
        <end position="239"/>
    </location>
</feature>
<dbReference type="RefSeq" id="WP_168984677.1">
    <property type="nucleotide sequence ID" value="NZ_JABAGI010000029.1"/>
</dbReference>
<name>A0A7X9NSX7_9BIFI</name>
<feature type="transmembrane region" description="Helical" evidence="1">
    <location>
        <begin position="397"/>
        <end position="415"/>
    </location>
</feature>
<keyword evidence="1" id="KW-0812">Transmembrane</keyword>
<keyword evidence="1" id="KW-0472">Membrane</keyword>
<dbReference type="Pfam" id="PF09913">
    <property type="entry name" value="DUF2142"/>
    <property type="match status" value="1"/>
</dbReference>
<evidence type="ECO:0000313" key="3">
    <source>
        <dbReference type="Proteomes" id="UP000588369"/>
    </source>
</evidence>
<dbReference type="InterPro" id="IPR018674">
    <property type="entry name" value="DUF2142_membrane"/>
</dbReference>
<feature type="transmembrane region" description="Helical" evidence="1">
    <location>
        <begin position="251"/>
        <end position="279"/>
    </location>
</feature>
<accession>A0A7X9NSX7</accession>
<gene>
    <name evidence="2" type="ORF">HF844_09275</name>
</gene>
<feature type="transmembrane region" description="Helical" evidence="1">
    <location>
        <begin position="374"/>
        <end position="391"/>
    </location>
</feature>
<dbReference type="AlphaFoldDB" id="A0A7X9NSX7"/>
<feature type="transmembrane region" description="Helical" evidence="1">
    <location>
        <begin position="291"/>
        <end position="317"/>
    </location>
</feature>
<organism evidence="2 3">
    <name type="scientific">Bifidobacterium thermophilum</name>
    <dbReference type="NCBI Taxonomy" id="33905"/>
    <lineage>
        <taxon>Bacteria</taxon>
        <taxon>Bacillati</taxon>
        <taxon>Actinomycetota</taxon>
        <taxon>Actinomycetes</taxon>
        <taxon>Bifidobacteriales</taxon>
        <taxon>Bifidobacteriaceae</taxon>
        <taxon>Bifidobacterium</taxon>
    </lineage>
</organism>
<evidence type="ECO:0000256" key="1">
    <source>
        <dbReference type="SAM" id="Phobius"/>
    </source>
</evidence>
<feature type="transmembrane region" description="Helical" evidence="1">
    <location>
        <begin position="65"/>
        <end position="85"/>
    </location>
</feature>
<dbReference type="Proteomes" id="UP000588369">
    <property type="component" value="Unassembled WGS sequence"/>
</dbReference>
<sequence>MTITDSESVTARDVLKSPPLASLLMERSFMSSGGAIRYRGRSTRPQRKQPHHNYLGTIRAAVRRFWVVIPFLLLVAGQGIVFFTLSGPISMPDYPLHDGGAWSLATGQWQAPVNDVTDSDGNIKHVQRLSGPANLFCDSNGTRNELVTDLIYSLATNNGKDPERGEQRSALDRHSAMCTFDGRANQYLPLLYVPQAIGMRLAMHDSQWTSWTLLQSSRAASLVCYALVGALAVFLTGAGKWTMTMVLASPVPVFCAAAGMADANVIVYCALYVAIFLRLSRVGKQFGWKQTLLIALLTIPLPWLKTVYTTIALLYLTLPARIWTWNKKLAAIGIFALVTVPIQFWSAPRQLLWTSPGTNIAANREWMLSHPGRLLIMLLINVVFLLTFSIWRYWRQWMGWLLPILVITAAEIVPWKAVRSRFNESAAGKSMPRKALMSAEEASSKVAGDDIAGASCVSAARIDGSQYHLHHNADCRNASNIAIGTACIASGLSLIFLFLSLALTWTPDLAQSNGIIVLAGFQERYIWPLLPMLTLAATKRYQSITSKD</sequence>
<dbReference type="EMBL" id="JABAGI010000029">
    <property type="protein sequence ID" value="NME62962.1"/>
    <property type="molecule type" value="Genomic_DNA"/>
</dbReference>
<keyword evidence="1" id="KW-1133">Transmembrane helix</keyword>
<reference evidence="2 3" key="1">
    <citation type="submission" date="2020-04" db="EMBL/GenBank/DDBJ databases">
        <authorList>
            <person name="Hitch T.C.A."/>
            <person name="Wylensek D."/>
            <person name="Clavel T."/>
        </authorList>
    </citation>
    <scope>NUCLEOTIDE SEQUENCE [LARGE SCALE GENOMIC DNA]</scope>
    <source>
        <strain evidence="2 3">BSM-130-P53-3C</strain>
    </source>
</reference>
<feature type="transmembrane region" description="Helical" evidence="1">
    <location>
        <begin position="481"/>
        <end position="505"/>
    </location>
</feature>
<proteinExistence type="predicted"/>
<feature type="transmembrane region" description="Helical" evidence="1">
    <location>
        <begin position="329"/>
        <end position="347"/>
    </location>
</feature>
<protein>
    <submittedName>
        <fullName evidence="2">DUF2142 domain-containing protein</fullName>
    </submittedName>
</protein>
<evidence type="ECO:0000313" key="2">
    <source>
        <dbReference type="EMBL" id="NME62962.1"/>
    </source>
</evidence>
<comment type="caution">
    <text evidence="2">The sequence shown here is derived from an EMBL/GenBank/DDBJ whole genome shotgun (WGS) entry which is preliminary data.</text>
</comment>